<evidence type="ECO:0000256" key="1">
    <source>
        <dbReference type="ARBA" id="ARBA00004651"/>
    </source>
</evidence>
<keyword evidence="3" id="KW-0547">Nucleotide-binding</keyword>
<dbReference type="SUPFAM" id="SSF52540">
    <property type="entry name" value="P-loop containing nucleoside triphosphate hydrolases"/>
    <property type="match status" value="1"/>
</dbReference>
<reference evidence="11" key="1">
    <citation type="journal article" date="2019" name="Int. J. Syst. Evol. Microbiol.">
        <title>The Global Catalogue of Microorganisms (GCM) 10K type strain sequencing project: providing services to taxonomists for standard genome sequencing and annotation.</title>
        <authorList>
            <consortium name="The Broad Institute Genomics Platform"/>
            <consortium name="The Broad Institute Genome Sequencing Center for Infectious Disease"/>
            <person name="Wu L."/>
            <person name="Ma J."/>
        </authorList>
    </citation>
    <scope>NUCLEOTIDE SEQUENCE [LARGE SCALE GENOMIC DNA]</scope>
    <source>
        <strain evidence="11">TISTR 2466</strain>
    </source>
</reference>
<gene>
    <name evidence="10" type="ORF">ACFSUE_12420</name>
</gene>
<dbReference type="InterPro" id="IPR003593">
    <property type="entry name" value="AAA+_ATPase"/>
</dbReference>
<dbReference type="PROSITE" id="PS50929">
    <property type="entry name" value="ABC_TM1F"/>
    <property type="match status" value="1"/>
</dbReference>
<dbReference type="EMBL" id="JBHUMQ010000026">
    <property type="protein sequence ID" value="MFD2694424.1"/>
    <property type="molecule type" value="Genomic_DNA"/>
</dbReference>
<evidence type="ECO:0000256" key="4">
    <source>
        <dbReference type="ARBA" id="ARBA00022840"/>
    </source>
</evidence>
<proteinExistence type="predicted"/>
<evidence type="ECO:0000256" key="2">
    <source>
        <dbReference type="ARBA" id="ARBA00022692"/>
    </source>
</evidence>
<keyword evidence="2 7" id="KW-0812">Transmembrane</keyword>
<evidence type="ECO:0000256" key="6">
    <source>
        <dbReference type="ARBA" id="ARBA00023136"/>
    </source>
</evidence>
<name>A0ABW5S5S4_9BACL</name>
<evidence type="ECO:0000313" key="11">
    <source>
        <dbReference type="Proteomes" id="UP001597399"/>
    </source>
</evidence>
<feature type="domain" description="ABC transporter" evidence="8">
    <location>
        <begin position="338"/>
        <end position="553"/>
    </location>
</feature>
<feature type="transmembrane region" description="Helical" evidence="7">
    <location>
        <begin position="254"/>
        <end position="273"/>
    </location>
</feature>
<keyword evidence="5 7" id="KW-1133">Transmembrane helix</keyword>
<dbReference type="InterPro" id="IPR039421">
    <property type="entry name" value="Type_1_exporter"/>
</dbReference>
<dbReference type="Pfam" id="PF00664">
    <property type="entry name" value="ABC_membrane"/>
    <property type="match status" value="1"/>
</dbReference>
<dbReference type="SMART" id="SM00382">
    <property type="entry name" value="AAA"/>
    <property type="match status" value="1"/>
</dbReference>
<dbReference type="Pfam" id="PF00005">
    <property type="entry name" value="ABC_tran"/>
    <property type="match status" value="1"/>
</dbReference>
<keyword evidence="6 7" id="KW-0472">Membrane</keyword>
<dbReference type="Gene3D" id="3.40.50.300">
    <property type="entry name" value="P-loop containing nucleotide triphosphate hydrolases"/>
    <property type="match status" value="1"/>
</dbReference>
<keyword evidence="4 10" id="KW-0067">ATP-binding</keyword>
<organism evidence="10 11">
    <name type="scientific">Sporolactobacillus shoreicorticis</name>
    <dbReference type="NCBI Taxonomy" id="1923877"/>
    <lineage>
        <taxon>Bacteria</taxon>
        <taxon>Bacillati</taxon>
        <taxon>Bacillota</taxon>
        <taxon>Bacilli</taxon>
        <taxon>Bacillales</taxon>
        <taxon>Sporolactobacillaceae</taxon>
        <taxon>Sporolactobacillus</taxon>
    </lineage>
</organism>
<feature type="domain" description="ABC transmembrane type-1" evidence="9">
    <location>
        <begin position="23"/>
        <end position="303"/>
    </location>
</feature>
<dbReference type="InterPro" id="IPR027417">
    <property type="entry name" value="P-loop_NTPase"/>
</dbReference>
<dbReference type="InterPro" id="IPR036640">
    <property type="entry name" value="ABC1_TM_sf"/>
</dbReference>
<feature type="transmembrane region" description="Helical" evidence="7">
    <location>
        <begin position="56"/>
        <end position="75"/>
    </location>
</feature>
<feature type="transmembrane region" description="Helical" evidence="7">
    <location>
        <begin position="279"/>
        <end position="296"/>
    </location>
</feature>
<dbReference type="PROSITE" id="PS50893">
    <property type="entry name" value="ABC_TRANSPORTER_2"/>
    <property type="match status" value="1"/>
</dbReference>
<keyword evidence="11" id="KW-1185">Reference proteome</keyword>
<dbReference type="InterPro" id="IPR003439">
    <property type="entry name" value="ABC_transporter-like_ATP-bd"/>
</dbReference>
<comment type="caution">
    <text evidence="10">The sequence shown here is derived from an EMBL/GenBank/DDBJ whole genome shotgun (WGS) entry which is preliminary data.</text>
</comment>
<dbReference type="PANTHER" id="PTHR43394:SF1">
    <property type="entry name" value="ATP-BINDING CASSETTE SUB-FAMILY B MEMBER 10, MITOCHONDRIAL"/>
    <property type="match status" value="1"/>
</dbReference>
<comment type="subcellular location">
    <subcellularLocation>
        <location evidence="1">Cell membrane</location>
        <topology evidence="1">Multi-pass membrane protein</topology>
    </subcellularLocation>
</comment>
<dbReference type="RefSeq" id="WP_253064089.1">
    <property type="nucleotide sequence ID" value="NZ_JAMXWM010000027.1"/>
</dbReference>
<evidence type="ECO:0000256" key="7">
    <source>
        <dbReference type="SAM" id="Phobius"/>
    </source>
</evidence>
<dbReference type="Proteomes" id="UP001597399">
    <property type="component" value="Unassembled WGS sequence"/>
</dbReference>
<evidence type="ECO:0000256" key="5">
    <source>
        <dbReference type="ARBA" id="ARBA00022989"/>
    </source>
</evidence>
<feature type="transmembrane region" description="Helical" evidence="7">
    <location>
        <begin position="21"/>
        <end position="44"/>
    </location>
</feature>
<dbReference type="PANTHER" id="PTHR43394">
    <property type="entry name" value="ATP-DEPENDENT PERMEASE MDL1, MITOCHONDRIAL"/>
    <property type="match status" value="1"/>
</dbReference>
<dbReference type="Gene3D" id="1.20.1560.10">
    <property type="entry name" value="ABC transporter type 1, transmembrane domain"/>
    <property type="match status" value="1"/>
</dbReference>
<dbReference type="InterPro" id="IPR011527">
    <property type="entry name" value="ABC1_TM_dom"/>
</dbReference>
<accession>A0ABW5S5S4</accession>
<evidence type="ECO:0000256" key="3">
    <source>
        <dbReference type="ARBA" id="ARBA00022741"/>
    </source>
</evidence>
<dbReference type="GO" id="GO:0005524">
    <property type="term" value="F:ATP binding"/>
    <property type="evidence" value="ECO:0007669"/>
    <property type="project" value="UniProtKB-KW"/>
</dbReference>
<sequence>MRRTSSAVIKLLKLAGPLTPMLLFSAFSGAVSSLSVPAIFLLGAYGIEKLLYGNPLILWSVFGGMLVLALVRGVFRYTEQYTGHYVAFRLLAKLRDQVFTAMRRLAPAKLEARNSGELVSTVTGDIELIEVFYAHTIGPVLIGVTVSTVMTIVLWMIHPVFGMIGLAAYLTLGCVIPIINYQHEKDKGTAMRRIAGQFHHLQLDIFSGIRDIRLFGRKKLYEQKLMNMEQELSHEEIQLGKNAFFLRGLGESGLLFFTFAILFAGTILVSSGILVGSSVLYAAIAFFASSAPVLALNQLGNGLIPAFAACRRVVQLIEELPAVKEAASGYEPSTFEDVELGQVDFGYDDQPEILKAIDFHLDKGDKIGLSGASGSGKSTLLKLIMRFWDPTHGEVMLNGEPMTLIQTRALRVIEGASLQDAFLFNQSIADNIRIGNPNATDEEVATAAEQVNLKQMIDRLPHGFETKVGELGDRLSTGERQRLALARLFVRDSDLILLDEPTSNVDRLNEHMILRALDERFEGKSMLIVSHRRSALNHTDAVYAMEQGRLKKIR</sequence>
<protein>
    <submittedName>
        <fullName evidence="10">Amino acid ABC transporter ATP-binding/permease protein</fullName>
    </submittedName>
</protein>
<dbReference type="SUPFAM" id="SSF90123">
    <property type="entry name" value="ABC transporter transmembrane region"/>
    <property type="match status" value="1"/>
</dbReference>
<feature type="transmembrane region" description="Helical" evidence="7">
    <location>
        <begin position="137"/>
        <end position="157"/>
    </location>
</feature>
<evidence type="ECO:0000313" key="10">
    <source>
        <dbReference type="EMBL" id="MFD2694424.1"/>
    </source>
</evidence>
<feature type="transmembrane region" description="Helical" evidence="7">
    <location>
        <begin position="163"/>
        <end position="183"/>
    </location>
</feature>
<evidence type="ECO:0000259" key="8">
    <source>
        <dbReference type="PROSITE" id="PS50893"/>
    </source>
</evidence>
<evidence type="ECO:0000259" key="9">
    <source>
        <dbReference type="PROSITE" id="PS50929"/>
    </source>
</evidence>